<evidence type="ECO:0000256" key="2">
    <source>
        <dbReference type="ARBA" id="ARBA00022448"/>
    </source>
</evidence>
<dbReference type="InterPro" id="IPR000515">
    <property type="entry name" value="MetI-like"/>
</dbReference>
<feature type="transmembrane region" description="Helical" evidence="7">
    <location>
        <begin position="301"/>
        <end position="324"/>
    </location>
</feature>
<gene>
    <name evidence="9" type="ORF">ENQ20_11470</name>
</gene>
<dbReference type="EMBL" id="DSMG01000116">
    <property type="protein sequence ID" value="HDX32091.1"/>
    <property type="molecule type" value="Genomic_DNA"/>
</dbReference>
<keyword evidence="5 7" id="KW-1133">Transmembrane helix</keyword>
<reference evidence="9" key="1">
    <citation type="journal article" date="2020" name="mSystems">
        <title>Genome- and Community-Level Interaction Insights into Carbon Utilization and Element Cycling Functions of Hydrothermarchaeota in Hydrothermal Sediment.</title>
        <authorList>
            <person name="Zhou Z."/>
            <person name="Liu Y."/>
            <person name="Xu W."/>
            <person name="Pan J."/>
            <person name="Luo Z.H."/>
            <person name="Li M."/>
        </authorList>
    </citation>
    <scope>NUCLEOTIDE SEQUENCE [LARGE SCALE GENOMIC DNA]</scope>
    <source>
        <strain evidence="9">SpSt-289</strain>
    </source>
</reference>
<evidence type="ECO:0000256" key="3">
    <source>
        <dbReference type="ARBA" id="ARBA00022475"/>
    </source>
</evidence>
<evidence type="ECO:0000256" key="5">
    <source>
        <dbReference type="ARBA" id="ARBA00022989"/>
    </source>
</evidence>
<protein>
    <submittedName>
        <fullName evidence="9">ABC transporter permease</fullName>
    </submittedName>
</protein>
<feature type="transmembrane region" description="Helical" evidence="7">
    <location>
        <begin position="157"/>
        <end position="177"/>
    </location>
</feature>
<feature type="transmembrane region" description="Helical" evidence="7">
    <location>
        <begin position="12"/>
        <end position="32"/>
    </location>
</feature>
<keyword evidence="3" id="KW-1003">Cell membrane</keyword>
<proteinExistence type="inferred from homology"/>
<dbReference type="CDD" id="cd06261">
    <property type="entry name" value="TM_PBP2"/>
    <property type="match status" value="1"/>
</dbReference>
<evidence type="ECO:0000313" key="9">
    <source>
        <dbReference type="EMBL" id="HDX32091.1"/>
    </source>
</evidence>
<keyword evidence="4 7" id="KW-0812">Transmembrane</keyword>
<evidence type="ECO:0000256" key="7">
    <source>
        <dbReference type="RuleBase" id="RU363032"/>
    </source>
</evidence>
<name>A0A7C1FUW0_9CHLR</name>
<dbReference type="InterPro" id="IPR035906">
    <property type="entry name" value="MetI-like_sf"/>
</dbReference>
<keyword evidence="6 7" id="KW-0472">Membrane</keyword>
<dbReference type="PANTHER" id="PTHR30465">
    <property type="entry name" value="INNER MEMBRANE ABC TRANSPORTER"/>
    <property type="match status" value="1"/>
</dbReference>
<evidence type="ECO:0000256" key="1">
    <source>
        <dbReference type="ARBA" id="ARBA00004651"/>
    </source>
</evidence>
<dbReference type="Gene3D" id="1.10.3720.10">
    <property type="entry name" value="MetI-like"/>
    <property type="match status" value="1"/>
</dbReference>
<accession>A0A7C1FUW0</accession>
<dbReference type="PROSITE" id="PS50928">
    <property type="entry name" value="ABC_TM1"/>
    <property type="match status" value="1"/>
</dbReference>
<evidence type="ECO:0000256" key="6">
    <source>
        <dbReference type="ARBA" id="ARBA00023136"/>
    </source>
</evidence>
<comment type="similarity">
    <text evidence="7">Belongs to the binding-protein-dependent transport system permease family.</text>
</comment>
<feature type="transmembrane region" description="Helical" evidence="7">
    <location>
        <begin position="255"/>
        <end position="281"/>
    </location>
</feature>
<dbReference type="SUPFAM" id="SSF161098">
    <property type="entry name" value="MetI-like"/>
    <property type="match status" value="1"/>
</dbReference>
<evidence type="ECO:0000256" key="4">
    <source>
        <dbReference type="ARBA" id="ARBA00022692"/>
    </source>
</evidence>
<comment type="caution">
    <text evidence="9">The sequence shown here is derived from an EMBL/GenBank/DDBJ whole genome shotgun (WGS) entry which is preliminary data.</text>
</comment>
<keyword evidence="2 7" id="KW-0813">Transport</keyword>
<feature type="transmembrane region" description="Helical" evidence="7">
    <location>
        <begin position="112"/>
        <end position="136"/>
    </location>
</feature>
<dbReference type="GO" id="GO:0005886">
    <property type="term" value="C:plasma membrane"/>
    <property type="evidence" value="ECO:0007669"/>
    <property type="project" value="UniProtKB-SubCell"/>
</dbReference>
<comment type="subcellular location">
    <subcellularLocation>
        <location evidence="1 7">Cell membrane</location>
        <topology evidence="1 7">Multi-pass membrane protein</topology>
    </subcellularLocation>
</comment>
<dbReference type="AlphaFoldDB" id="A0A7C1FUW0"/>
<dbReference type="PANTHER" id="PTHR30465:SF55">
    <property type="entry name" value="OLIGOPEPTIDE ABC TRANSPORTER, PERMEASE PROTEIN"/>
    <property type="match status" value="1"/>
</dbReference>
<sequence>MFLKRYLIPRLIQYVLVIVLGITAVFFIPRLLPNDPVLRTIAEMRARGSYLEPGAMDKIISDLQQMYGLEGSLFEQYLAFWGRLFRGDLGVSFFQFPTPVIDLIMTALPWTASLLLTTTILGWVIGNLVGGFAGYYSNKTWSRMLDAIAMVVRPLPYYIFAFALLLIFAYYLRWFPISGGARLGMRPSWSWPFIQSVLWHSFLPAMSILILSAAVWFQTMKLVVQNVNAESFVTYAKLSGVKESRIVSRYVIRNALLPQITGLGLSLGLIFSGALITEIVYSYPGLGTLLYNAIINGDYNLIMGITVFSILAITTSVLIVDLIYPLFDPRIRYM</sequence>
<dbReference type="GO" id="GO:0055085">
    <property type="term" value="P:transmembrane transport"/>
    <property type="evidence" value="ECO:0007669"/>
    <property type="project" value="InterPro"/>
</dbReference>
<evidence type="ECO:0000259" key="8">
    <source>
        <dbReference type="PROSITE" id="PS50928"/>
    </source>
</evidence>
<feature type="transmembrane region" description="Helical" evidence="7">
    <location>
        <begin position="197"/>
        <end position="217"/>
    </location>
</feature>
<organism evidence="9">
    <name type="scientific">Caldilinea aerophila</name>
    <dbReference type="NCBI Taxonomy" id="133453"/>
    <lineage>
        <taxon>Bacteria</taxon>
        <taxon>Bacillati</taxon>
        <taxon>Chloroflexota</taxon>
        <taxon>Caldilineae</taxon>
        <taxon>Caldilineales</taxon>
        <taxon>Caldilineaceae</taxon>
        <taxon>Caldilinea</taxon>
    </lineage>
</organism>
<dbReference type="Pfam" id="PF00528">
    <property type="entry name" value="BPD_transp_1"/>
    <property type="match status" value="1"/>
</dbReference>
<feature type="domain" description="ABC transmembrane type-1" evidence="8">
    <location>
        <begin position="108"/>
        <end position="324"/>
    </location>
</feature>